<sequence>MSDKFELESQPEVVNLLRLTNTYVVIDVLFHDVSGCIGHNDAATSTTILSLPGPSKPVADEQMEEVPAVVDNYSSTTTSLREDFSKTSASQDILEEISPLPSSSNIDRKRKKSIQVKRLKLITSKDDMKMKAKIKLKSEEEKREGGEETNCIICAETFEEDWIQCLICEGWAHENCADLEGNSLFYESDIYFTKNMKTQNAFVFKTNCYVLKD</sequence>
<proteinExistence type="predicted"/>
<organism evidence="1 2">
    <name type="scientific">Araneus ventricosus</name>
    <name type="common">Orbweaver spider</name>
    <name type="synonym">Epeira ventricosa</name>
    <dbReference type="NCBI Taxonomy" id="182803"/>
    <lineage>
        <taxon>Eukaryota</taxon>
        <taxon>Metazoa</taxon>
        <taxon>Ecdysozoa</taxon>
        <taxon>Arthropoda</taxon>
        <taxon>Chelicerata</taxon>
        <taxon>Arachnida</taxon>
        <taxon>Araneae</taxon>
        <taxon>Araneomorphae</taxon>
        <taxon>Entelegynae</taxon>
        <taxon>Araneoidea</taxon>
        <taxon>Araneidae</taxon>
        <taxon>Araneus</taxon>
    </lineage>
</organism>
<dbReference type="Gene3D" id="3.30.40.10">
    <property type="entry name" value="Zinc/RING finger domain, C3HC4 (zinc finger)"/>
    <property type="match status" value="1"/>
</dbReference>
<dbReference type="OrthoDB" id="6115549at2759"/>
<keyword evidence="2" id="KW-1185">Reference proteome</keyword>
<name>A0A4Y2M167_ARAVE</name>
<protein>
    <recommendedName>
        <fullName evidence="3">Zinc finger PHD-type domain-containing protein</fullName>
    </recommendedName>
</protein>
<reference evidence="1 2" key="1">
    <citation type="journal article" date="2019" name="Sci. Rep.">
        <title>Orb-weaving spider Araneus ventricosus genome elucidates the spidroin gene catalogue.</title>
        <authorList>
            <person name="Kono N."/>
            <person name="Nakamura H."/>
            <person name="Ohtoshi R."/>
            <person name="Moran D.A.P."/>
            <person name="Shinohara A."/>
            <person name="Yoshida Y."/>
            <person name="Fujiwara M."/>
            <person name="Mori M."/>
            <person name="Tomita M."/>
            <person name="Arakawa K."/>
        </authorList>
    </citation>
    <scope>NUCLEOTIDE SEQUENCE [LARGE SCALE GENOMIC DNA]</scope>
</reference>
<evidence type="ECO:0000313" key="1">
    <source>
        <dbReference type="EMBL" id="GBN20170.1"/>
    </source>
</evidence>
<dbReference type="InterPro" id="IPR011011">
    <property type="entry name" value="Znf_FYVE_PHD"/>
</dbReference>
<dbReference type="AlphaFoldDB" id="A0A4Y2M167"/>
<dbReference type="EMBL" id="BGPR01006576">
    <property type="protein sequence ID" value="GBN20170.1"/>
    <property type="molecule type" value="Genomic_DNA"/>
</dbReference>
<dbReference type="Proteomes" id="UP000499080">
    <property type="component" value="Unassembled WGS sequence"/>
</dbReference>
<gene>
    <name evidence="1" type="ORF">AVEN_137826_1</name>
</gene>
<comment type="caution">
    <text evidence="1">The sequence shown here is derived from an EMBL/GenBank/DDBJ whole genome shotgun (WGS) entry which is preliminary data.</text>
</comment>
<accession>A0A4Y2M167</accession>
<dbReference type="InterPro" id="IPR013083">
    <property type="entry name" value="Znf_RING/FYVE/PHD"/>
</dbReference>
<dbReference type="SUPFAM" id="SSF57903">
    <property type="entry name" value="FYVE/PHD zinc finger"/>
    <property type="match status" value="1"/>
</dbReference>
<evidence type="ECO:0000313" key="2">
    <source>
        <dbReference type="Proteomes" id="UP000499080"/>
    </source>
</evidence>
<dbReference type="CDD" id="cd15517">
    <property type="entry name" value="PHD_TCF19_like"/>
    <property type="match status" value="1"/>
</dbReference>
<evidence type="ECO:0008006" key="3">
    <source>
        <dbReference type="Google" id="ProtNLM"/>
    </source>
</evidence>